<dbReference type="PROSITE" id="PS51371">
    <property type="entry name" value="CBS"/>
    <property type="match status" value="1"/>
</dbReference>
<feature type="domain" description="CBS" evidence="2">
    <location>
        <begin position="24"/>
        <end position="82"/>
    </location>
</feature>
<sequence>MTLGQLQARSVSARPLHGTVVDVMDAAGPQVWYDMTVEVALSVMAAARAEHLVVCDEDARYVGLVTRARLTAVQDSSGYTDRLRLGDITDGSGPFIPPLATREEAEDTVPFGRLGLVPVVDEHGSALGILALSR</sequence>
<name>A0A0F7VRB0_STRLW</name>
<dbReference type="InterPro" id="IPR046342">
    <property type="entry name" value="CBS_dom_sf"/>
</dbReference>
<evidence type="ECO:0000256" key="1">
    <source>
        <dbReference type="PROSITE-ProRule" id="PRU00703"/>
    </source>
</evidence>
<dbReference type="Proteomes" id="UP000035016">
    <property type="component" value="Plasmid pSLE2"/>
</dbReference>
<keyword evidence="6" id="KW-1185">Reference proteome</keyword>
<dbReference type="AlphaFoldDB" id="A0A0F7VRB0"/>
<evidence type="ECO:0000259" key="2">
    <source>
        <dbReference type="PROSITE" id="PS51371"/>
    </source>
</evidence>
<evidence type="ECO:0000313" key="6">
    <source>
        <dbReference type="Proteomes" id="UP000037274"/>
    </source>
</evidence>
<dbReference type="RefSeq" id="WP_029381571.1">
    <property type="nucleotide sequence ID" value="NZ_AZSD01000049.1"/>
</dbReference>
<evidence type="ECO:0000313" key="5">
    <source>
        <dbReference type="Proteomes" id="UP000035016"/>
    </source>
</evidence>
<dbReference type="Pfam" id="PF00571">
    <property type="entry name" value="CBS"/>
    <property type="match status" value="1"/>
</dbReference>
<protein>
    <submittedName>
        <fullName evidence="4">CBS domain containing protein</fullName>
    </submittedName>
</protein>
<dbReference type="PATRIC" id="fig|1437453.5.peg.1675"/>
<organism evidence="3 5">
    <name type="scientific">Streptomyces leeuwenhoekii</name>
    <dbReference type="NCBI Taxonomy" id="1437453"/>
    <lineage>
        <taxon>Bacteria</taxon>
        <taxon>Bacillati</taxon>
        <taxon>Actinomycetota</taxon>
        <taxon>Actinomycetes</taxon>
        <taxon>Kitasatosporales</taxon>
        <taxon>Streptomycetaceae</taxon>
        <taxon>Streptomyces</taxon>
    </lineage>
</organism>
<dbReference type="EMBL" id="LFEH01000162">
    <property type="protein sequence ID" value="KMS68495.1"/>
    <property type="molecule type" value="Genomic_DNA"/>
</dbReference>
<dbReference type="Proteomes" id="UP000037274">
    <property type="component" value="Unassembled WGS sequence"/>
</dbReference>
<evidence type="ECO:0000313" key="4">
    <source>
        <dbReference type="EMBL" id="KMS68495.1"/>
    </source>
</evidence>
<dbReference type="EMBL" id="LN831789">
    <property type="protein sequence ID" value="CQR59311.1"/>
    <property type="molecule type" value="Genomic_DNA"/>
</dbReference>
<reference evidence="4 6" key="3">
    <citation type="submission" date="2015-06" db="EMBL/GenBank/DDBJ databases">
        <title>Draft genome sequence of Streptomyces leeuwenhoekii C58, which produces the novel lasso peptide, chaxapeptin.</title>
        <authorList>
            <person name="Yi Y."/>
            <person name="Hai D."/>
            <person name="Jaspars M."/>
            <person name="Sheng H."/>
            <person name="Rateb M.E."/>
            <person name="Bull A."/>
            <person name="Goodfellow M."/>
            <person name="Asenjo J.A."/>
            <person name="Ebel R."/>
        </authorList>
    </citation>
    <scope>NUCLEOTIDE SEQUENCE [LARGE SCALE GENOMIC DNA]</scope>
    <source>
        <strain evidence="4 6">C58</strain>
    </source>
</reference>
<accession>A0A0F7VRB0</accession>
<dbReference type="Gene3D" id="3.10.580.10">
    <property type="entry name" value="CBS-domain"/>
    <property type="match status" value="1"/>
</dbReference>
<evidence type="ECO:0000313" key="3">
    <source>
        <dbReference type="EMBL" id="CQR59311.1"/>
    </source>
</evidence>
<dbReference type="CDD" id="cd02205">
    <property type="entry name" value="CBS_pair_SF"/>
    <property type="match status" value="1"/>
</dbReference>
<proteinExistence type="predicted"/>
<gene>
    <name evidence="3" type="primary">sle2_010</name>
    <name evidence="4" type="ORF">ACH49_27325</name>
</gene>
<dbReference type="InterPro" id="IPR000644">
    <property type="entry name" value="CBS_dom"/>
</dbReference>
<dbReference type="KEGG" id="sle:sle2_010"/>
<geneLocation type="plasmid" evidence="3 5">
    <name>pSLE2</name>
</geneLocation>
<keyword evidence="1" id="KW-0129">CBS domain</keyword>
<dbReference type="SUPFAM" id="SSF54631">
    <property type="entry name" value="CBS-domain pair"/>
    <property type="match status" value="1"/>
</dbReference>
<reference evidence="5" key="1">
    <citation type="submission" date="2015-02" db="EMBL/GenBank/DDBJ databases">
        <authorList>
            <person name="Gomez-Escribano P.J."/>
        </authorList>
    </citation>
    <scope>NUCLEOTIDE SEQUENCE [LARGE SCALE GENOMIC DNA]</scope>
    <source>
        <strain evidence="5">C34 (DSM 42122 / NRRL B-24963)</strain>
        <plasmid evidence="5">pSLE2</plasmid>
    </source>
</reference>
<keyword evidence="3" id="KW-0614">Plasmid</keyword>
<reference evidence="3" key="2">
    <citation type="submission" date="2015-02" db="EMBL/GenBank/DDBJ databases">
        <authorList>
            <person name="Gomez-Escribano Juan Pablo"/>
        </authorList>
    </citation>
    <scope>NUCLEOTIDE SEQUENCE</scope>
    <source>
        <strain evidence="3">C34</strain>
        <plasmid evidence="3">pSLE2</plasmid>
    </source>
</reference>